<name>A0A0D0D063_9AGAR</name>
<feature type="chain" id="PRO_5002208789" evidence="1">
    <location>
        <begin position="31"/>
        <end position="573"/>
    </location>
</feature>
<dbReference type="CDD" id="cd11296">
    <property type="entry name" value="O-FucT_like"/>
    <property type="match status" value="1"/>
</dbReference>
<dbReference type="HOGENOM" id="CLU_014826_0_0_1"/>
<evidence type="ECO:0000313" key="3">
    <source>
        <dbReference type="Proteomes" id="UP000053593"/>
    </source>
</evidence>
<protein>
    <submittedName>
        <fullName evidence="2">Uncharacterized protein</fullName>
    </submittedName>
</protein>
<gene>
    <name evidence="2" type="ORF">GYMLUDRAFT_72588</name>
</gene>
<evidence type="ECO:0000313" key="2">
    <source>
        <dbReference type="EMBL" id="KIK62348.1"/>
    </source>
</evidence>
<dbReference type="OrthoDB" id="2559662at2759"/>
<sequence length="573" mass="65003">MILTKRYSRVLFLALLCSSVLFFLHQLSHAPTLIIEDHSLHKDSDLVLLPPPYSPPPQNTAPPLFERWKEYERNLSQHAEDDSSVKFVFMKNHVFASGWGNVLQEMLLNTHLAYLSGRSFVFDNYTWDRSQSEYSSFNGKTIPSRVPVSTMLSGPIIGGSFDPAYFNDPFFDVQSHPHSPAVHSEYYERVCAGQKKILDTATIRDAVASWDGLSNLKAWVDYLQSLPDRCVEFEPNAEHIFNIWMFGSTQILTLWPSLSQSPIIRQFSHSPLILGAFERNRHLFGVADVPVPREKQGFFHFLASFFFFSSPPLIEEQVPIALSSNSSDLVPLHQLSSIYPHAPANPGINDTIPGLLVLHIRRGDFEEHCHNLAEWGSVFNGFNSFDDIREQDGFEFAKAEHPGDAPTMPEVIEGVSEEARLEAYTAAKKDYDNRKAKYESAKADYLVHCYPDINQIVKQVRQIREQVARQGSVPLTHIYVMTNGRPPFLAELRAALEADAINNNPLGLPPWESIYTSRDLELGWEERYVAQALDMYVAQRAEVFVGNGFSSLTSNIVILRKANGVEREKTRLW</sequence>
<accession>A0A0D0D063</accession>
<reference evidence="2 3" key="1">
    <citation type="submission" date="2014-04" db="EMBL/GenBank/DDBJ databases">
        <title>Evolutionary Origins and Diversification of the Mycorrhizal Mutualists.</title>
        <authorList>
            <consortium name="DOE Joint Genome Institute"/>
            <consortium name="Mycorrhizal Genomics Consortium"/>
            <person name="Kohler A."/>
            <person name="Kuo A."/>
            <person name="Nagy L.G."/>
            <person name="Floudas D."/>
            <person name="Copeland A."/>
            <person name="Barry K.W."/>
            <person name="Cichocki N."/>
            <person name="Veneault-Fourrey C."/>
            <person name="LaButti K."/>
            <person name="Lindquist E.A."/>
            <person name="Lipzen A."/>
            <person name="Lundell T."/>
            <person name="Morin E."/>
            <person name="Murat C."/>
            <person name="Riley R."/>
            <person name="Ohm R."/>
            <person name="Sun H."/>
            <person name="Tunlid A."/>
            <person name="Henrissat B."/>
            <person name="Grigoriev I.V."/>
            <person name="Hibbett D.S."/>
            <person name="Martin F."/>
        </authorList>
    </citation>
    <scope>NUCLEOTIDE SEQUENCE [LARGE SCALE GENOMIC DNA]</scope>
    <source>
        <strain evidence="2 3">FD-317 M1</strain>
    </source>
</reference>
<proteinExistence type="predicted"/>
<feature type="signal peptide" evidence="1">
    <location>
        <begin position="1"/>
        <end position="30"/>
    </location>
</feature>
<dbReference type="AlphaFoldDB" id="A0A0D0D063"/>
<keyword evidence="1" id="KW-0732">Signal</keyword>
<dbReference type="Proteomes" id="UP000053593">
    <property type="component" value="Unassembled WGS sequence"/>
</dbReference>
<evidence type="ECO:0000256" key="1">
    <source>
        <dbReference type="SAM" id="SignalP"/>
    </source>
</evidence>
<keyword evidence="3" id="KW-1185">Reference proteome</keyword>
<dbReference type="EMBL" id="KN834767">
    <property type="protein sequence ID" value="KIK62348.1"/>
    <property type="molecule type" value="Genomic_DNA"/>
</dbReference>
<organism evidence="2 3">
    <name type="scientific">Collybiopsis luxurians FD-317 M1</name>
    <dbReference type="NCBI Taxonomy" id="944289"/>
    <lineage>
        <taxon>Eukaryota</taxon>
        <taxon>Fungi</taxon>
        <taxon>Dikarya</taxon>
        <taxon>Basidiomycota</taxon>
        <taxon>Agaricomycotina</taxon>
        <taxon>Agaricomycetes</taxon>
        <taxon>Agaricomycetidae</taxon>
        <taxon>Agaricales</taxon>
        <taxon>Marasmiineae</taxon>
        <taxon>Omphalotaceae</taxon>
        <taxon>Collybiopsis</taxon>
        <taxon>Collybiopsis luxurians</taxon>
    </lineage>
</organism>
<dbReference type="Gene3D" id="3.40.50.11350">
    <property type="match status" value="1"/>
</dbReference>